<dbReference type="Pfam" id="PF00994">
    <property type="entry name" value="MoCF_biosynth"/>
    <property type="match status" value="1"/>
</dbReference>
<dbReference type="Gene3D" id="2.40.340.10">
    <property type="entry name" value="MoeA, C-terminal, domain IV"/>
    <property type="match status" value="1"/>
</dbReference>
<keyword evidence="6" id="KW-0808">Transferase</keyword>
<dbReference type="InterPro" id="IPR036135">
    <property type="entry name" value="MoeA_linker/N_sf"/>
</dbReference>
<dbReference type="Pfam" id="PF03453">
    <property type="entry name" value="MoeA_N"/>
    <property type="match status" value="1"/>
</dbReference>
<protein>
    <recommendedName>
        <fullName evidence="6">Molybdopterin molybdenumtransferase</fullName>
        <ecNumber evidence="6">2.10.1.1</ecNumber>
    </recommendedName>
</protein>
<dbReference type="InterPro" id="IPR036425">
    <property type="entry name" value="MoaB/Mog-like_dom_sf"/>
</dbReference>
<keyword evidence="9" id="KW-1185">Reference proteome</keyword>
<comment type="catalytic activity">
    <reaction evidence="5">
        <text>adenylyl-molybdopterin + molybdate = Mo-molybdopterin + AMP + H(+)</text>
        <dbReference type="Rhea" id="RHEA:35047"/>
        <dbReference type="ChEBI" id="CHEBI:15378"/>
        <dbReference type="ChEBI" id="CHEBI:36264"/>
        <dbReference type="ChEBI" id="CHEBI:62727"/>
        <dbReference type="ChEBI" id="CHEBI:71302"/>
        <dbReference type="ChEBI" id="CHEBI:456215"/>
        <dbReference type="EC" id="2.10.1.1"/>
    </reaction>
</comment>
<dbReference type="CDD" id="cd00887">
    <property type="entry name" value="MoeA"/>
    <property type="match status" value="1"/>
</dbReference>
<evidence type="ECO:0000259" key="7">
    <source>
        <dbReference type="SMART" id="SM00852"/>
    </source>
</evidence>
<dbReference type="SMART" id="SM00852">
    <property type="entry name" value="MoCF_biosynth"/>
    <property type="match status" value="1"/>
</dbReference>
<dbReference type="RefSeq" id="WP_271928002.1">
    <property type="nucleotide sequence ID" value="NZ_JAQNDO010000001.1"/>
</dbReference>
<keyword evidence="6" id="KW-0460">Magnesium</keyword>
<feature type="domain" description="MoaB/Mog" evidence="7">
    <location>
        <begin position="196"/>
        <end position="335"/>
    </location>
</feature>
<evidence type="ECO:0000256" key="3">
    <source>
        <dbReference type="ARBA" id="ARBA00010763"/>
    </source>
</evidence>
<reference evidence="8 9" key="1">
    <citation type="submission" date="2022-11" db="EMBL/GenBank/DDBJ databases">
        <title>Minimal conservation of predation-associated metabolite biosynthetic gene clusters underscores biosynthetic potential of Myxococcota including descriptions for ten novel species: Archangium lansinium sp. nov., Myxococcus landrumus sp. nov., Nannocystis bai.</title>
        <authorList>
            <person name="Ahearne A."/>
            <person name="Stevens C."/>
            <person name="Dowd S."/>
        </authorList>
    </citation>
    <scope>NUCLEOTIDE SEQUENCE [LARGE SCALE GENOMIC DNA]</scope>
    <source>
        <strain evidence="8 9">RJM3</strain>
    </source>
</reference>
<dbReference type="Gene3D" id="3.90.105.10">
    <property type="entry name" value="Molybdopterin biosynthesis moea protein, domain 2"/>
    <property type="match status" value="1"/>
</dbReference>
<dbReference type="NCBIfam" id="NF045515">
    <property type="entry name" value="Glp_gephyrin"/>
    <property type="match status" value="1"/>
</dbReference>
<evidence type="ECO:0000313" key="8">
    <source>
        <dbReference type="EMBL" id="MDC0748832.1"/>
    </source>
</evidence>
<evidence type="ECO:0000256" key="4">
    <source>
        <dbReference type="ARBA" id="ARBA00023150"/>
    </source>
</evidence>
<evidence type="ECO:0000313" key="9">
    <source>
        <dbReference type="Proteomes" id="UP001221411"/>
    </source>
</evidence>
<evidence type="ECO:0000256" key="6">
    <source>
        <dbReference type="RuleBase" id="RU365090"/>
    </source>
</evidence>
<evidence type="ECO:0000256" key="2">
    <source>
        <dbReference type="ARBA" id="ARBA00005046"/>
    </source>
</evidence>
<keyword evidence="6" id="KW-0479">Metal-binding</keyword>
<sequence>MGVRDVRMRGFRKRASVEEALATLVSRTGELEAERVPVTQASGRVLAEDVTAVASVPHFRRAAMDGWAVVGESTFGASTYAPASLMLIGEARPGRPFAGALRRGEAVRITTGAPVPEGADAVLMAERAEEISRGDQTIVSVAEPVSPGKHVGAIGEDVPAGTIVARRGRKLRPQDVGLLASVGAGLVPVVRRPRVRVVITGDELLAPGNMPEGSCIVDSNSVVLAALVARDGGALSPTVRAADRYELVREAIGGGDEDVVLVSGGSSVGPEDHAPLALAEIGEVTVHGVAMRPSSPAGFGFVPGNGRPRPVFLLPGNPVSCLCAYEFFAGPTIRALGGLPRAWPHPRGKGRLVAKIVSELGRVDYVRVQYDGARVTPIMTSGASILSSTTRADGVVLVPAGSEGHGEGEEVEVFLYD</sequence>
<gene>
    <name evidence="8" type="ORF">POL67_46325</name>
</gene>
<comment type="similarity">
    <text evidence="3 6">Belongs to the MoeA family.</text>
</comment>
<dbReference type="PANTHER" id="PTHR10192:SF19">
    <property type="entry name" value="MOLYBDOPTERIN BIOSYNTHESIS PROTEIN MJ0666-RELATED"/>
    <property type="match status" value="1"/>
</dbReference>
<comment type="cofactor">
    <cofactor evidence="6">
        <name>Mg(2+)</name>
        <dbReference type="ChEBI" id="CHEBI:18420"/>
    </cofactor>
</comment>
<dbReference type="PANTHER" id="PTHR10192">
    <property type="entry name" value="MOLYBDOPTERIN BIOSYNTHESIS PROTEIN"/>
    <property type="match status" value="1"/>
</dbReference>
<dbReference type="EMBL" id="JAQNDO010000001">
    <property type="protein sequence ID" value="MDC0748832.1"/>
    <property type="molecule type" value="Genomic_DNA"/>
</dbReference>
<dbReference type="InterPro" id="IPR001453">
    <property type="entry name" value="MoaB/Mog_dom"/>
</dbReference>
<dbReference type="Proteomes" id="UP001221411">
    <property type="component" value="Unassembled WGS sequence"/>
</dbReference>
<organism evidence="8 9">
    <name type="scientific">Polyangium mundeleinium</name>
    <dbReference type="NCBI Taxonomy" id="2995306"/>
    <lineage>
        <taxon>Bacteria</taxon>
        <taxon>Pseudomonadati</taxon>
        <taxon>Myxococcota</taxon>
        <taxon>Polyangia</taxon>
        <taxon>Polyangiales</taxon>
        <taxon>Polyangiaceae</taxon>
        <taxon>Polyangium</taxon>
    </lineage>
</organism>
<dbReference type="InterPro" id="IPR005110">
    <property type="entry name" value="MoeA_linker/N"/>
</dbReference>
<dbReference type="SUPFAM" id="SSF63882">
    <property type="entry name" value="MoeA N-terminal region -like"/>
    <property type="match status" value="1"/>
</dbReference>
<evidence type="ECO:0000256" key="5">
    <source>
        <dbReference type="ARBA" id="ARBA00047317"/>
    </source>
</evidence>
<name>A0ABT5F408_9BACT</name>
<evidence type="ECO:0000256" key="1">
    <source>
        <dbReference type="ARBA" id="ARBA00002901"/>
    </source>
</evidence>
<dbReference type="Gene3D" id="2.170.190.11">
    <property type="entry name" value="Molybdopterin biosynthesis moea protein, domain 3"/>
    <property type="match status" value="1"/>
</dbReference>
<comment type="function">
    <text evidence="1 6">Catalyzes the insertion of molybdate into adenylated molybdopterin with the concomitant release of AMP.</text>
</comment>
<dbReference type="InterPro" id="IPR005111">
    <property type="entry name" value="MoeA_C_domain_IV"/>
</dbReference>
<comment type="caution">
    <text evidence="8">The sequence shown here is derived from an EMBL/GenBank/DDBJ whole genome shotgun (WGS) entry which is preliminary data.</text>
</comment>
<dbReference type="SUPFAM" id="SSF53218">
    <property type="entry name" value="Molybdenum cofactor biosynthesis proteins"/>
    <property type="match status" value="1"/>
</dbReference>
<accession>A0ABT5F408</accession>
<dbReference type="InterPro" id="IPR038987">
    <property type="entry name" value="MoeA-like"/>
</dbReference>
<comment type="pathway">
    <text evidence="2 6">Cofactor biosynthesis; molybdopterin biosynthesis.</text>
</comment>
<dbReference type="SUPFAM" id="SSF63867">
    <property type="entry name" value="MoeA C-terminal domain-like"/>
    <property type="match status" value="1"/>
</dbReference>
<dbReference type="Gene3D" id="3.40.980.10">
    <property type="entry name" value="MoaB/Mog-like domain"/>
    <property type="match status" value="1"/>
</dbReference>
<proteinExistence type="inferred from homology"/>
<dbReference type="InterPro" id="IPR036688">
    <property type="entry name" value="MoeA_C_domain_IV_sf"/>
</dbReference>
<keyword evidence="4 6" id="KW-0501">Molybdenum cofactor biosynthesis</keyword>
<dbReference type="EC" id="2.10.1.1" evidence="6"/>
<keyword evidence="6" id="KW-0500">Molybdenum</keyword>
<dbReference type="Pfam" id="PF03454">
    <property type="entry name" value="MoeA_C"/>
    <property type="match status" value="1"/>
</dbReference>